<dbReference type="SMART" id="SM00895">
    <property type="entry name" value="FCD"/>
    <property type="match status" value="1"/>
</dbReference>
<name>A0A3A1V5S1_9BACL</name>
<reference evidence="5 6" key="1">
    <citation type="submission" date="2018-09" db="EMBL/GenBank/DDBJ databases">
        <title>Paenibacillus aracenensis nov. sp. isolated from a cave in southern Spain.</title>
        <authorList>
            <person name="Jurado V."/>
            <person name="Gutierrez-Patricio S."/>
            <person name="Gonzalez-Pimentel J.L."/>
            <person name="Miller A.Z."/>
            <person name="Laiz L."/>
            <person name="Saiz-Jimenez C."/>
        </authorList>
    </citation>
    <scope>NUCLEOTIDE SEQUENCE [LARGE SCALE GENOMIC DNA]</scope>
    <source>
        <strain evidence="5 6">DSM 22867</strain>
    </source>
</reference>
<comment type="caution">
    <text evidence="5">The sequence shown here is derived from an EMBL/GenBank/DDBJ whole genome shotgun (WGS) entry which is preliminary data.</text>
</comment>
<dbReference type="Gene3D" id="1.10.10.10">
    <property type="entry name" value="Winged helix-like DNA-binding domain superfamily/Winged helix DNA-binding domain"/>
    <property type="match status" value="1"/>
</dbReference>
<dbReference type="SUPFAM" id="SSF48008">
    <property type="entry name" value="GntR ligand-binding domain-like"/>
    <property type="match status" value="1"/>
</dbReference>
<dbReference type="EMBL" id="QXQA01000003">
    <property type="protein sequence ID" value="RIX53983.1"/>
    <property type="molecule type" value="Genomic_DNA"/>
</dbReference>
<accession>A0A3A1V5S1</accession>
<dbReference type="InterPro" id="IPR000524">
    <property type="entry name" value="Tscrpt_reg_HTH_GntR"/>
</dbReference>
<evidence type="ECO:0000313" key="5">
    <source>
        <dbReference type="EMBL" id="RIX53983.1"/>
    </source>
</evidence>
<sequence>MRNMKIETEKGHEIVGRLILENITRGEWEPGAKLPSVVELSARFGVGRSTIREALSALKATGWLDIRHGGGTFVKKVLPSETAQGGASPFQEADSILELLEVRKILETGTSALAAERRTEEDLAKLSAILDRMNISLQSNDTAGGEQADVEFHAAIAEASRNSLLTQLMGSLAQRLGETIGKTRELWFYQQKSTSERLLDEHRSIYNAIAEGDAALASQLIRDHLNKVESTLRHLTEQ</sequence>
<keyword evidence="3" id="KW-0804">Transcription</keyword>
<dbReference type="Pfam" id="PF00392">
    <property type="entry name" value="GntR"/>
    <property type="match status" value="1"/>
</dbReference>
<dbReference type="GO" id="GO:0003700">
    <property type="term" value="F:DNA-binding transcription factor activity"/>
    <property type="evidence" value="ECO:0007669"/>
    <property type="project" value="InterPro"/>
</dbReference>
<dbReference type="InterPro" id="IPR011711">
    <property type="entry name" value="GntR_C"/>
</dbReference>
<proteinExistence type="predicted"/>
<dbReference type="InterPro" id="IPR036388">
    <property type="entry name" value="WH-like_DNA-bd_sf"/>
</dbReference>
<dbReference type="SUPFAM" id="SSF46785">
    <property type="entry name" value="Winged helix' DNA-binding domain"/>
    <property type="match status" value="1"/>
</dbReference>
<organism evidence="5 6">
    <name type="scientific">Paenibacillus nanensis</name>
    <dbReference type="NCBI Taxonomy" id="393251"/>
    <lineage>
        <taxon>Bacteria</taxon>
        <taxon>Bacillati</taxon>
        <taxon>Bacillota</taxon>
        <taxon>Bacilli</taxon>
        <taxon>Bacillales</taxon>
        <taxon>Paenibacillaceae</taxon>
        <taxon>Paenibacillus</taxon>
    </lineage>
</organism>
<dbReference type="PRINTS" id="PR00035">
    <property type="entry name" value="HTHGNTR"/>
</dbReference>
<dbReference type="InterPro" id="IPR036390">
    <property type="entry name" value="WH_DNA-bd_sf"/>
</dbReference>
<dbReference type="SMART" id="SM00345">
    <property type="entry name" value="HTH_GNTR"/>
    <property type="match status" value="1"/>
</dbReference>
<dbReference type="Proteomes" id="UP000266482">
    <property type="component" value="Unassembled WGS sequence"/>
</dbReference>
<keyword evidence="6" id="KW-1185">Reference proteome</keyword>
<gene>
    <name evidence="5" type="ORF">D3P08_06950</name>
</gene>
<dbReference type="AlphaFoldDB" id="A0A3A1V5S1"/>
<dbReference type="PANTHER" id="PTHR43537">
    <property type="entry name" value="TRANSCRIPTIONAL REGULATOR, GNTR FAMILY"/>
    <property type="match status" value="1"/>
</dbReference>
<feature type="domain" description="HTH gntR-type" evidence="4">
    <location>
        <begin position="9"/>
        <end position="77"/>
    </location>
</feature>
<protein>
    <submittedName>
        <fullName evidence="5">FadR family transcriptional regulator</fullName>
    </submittedName>
</protein>
<evidence type="ECO:0000313" key="6">
    <source>
        <dbReference type="Proteomes" id="UP000266482"/>
    </source>
</evidence>
<dbReference type="Pfam" id="PF07729">
    <property type="entry name" value="FCD"/>
    <property type="match status" value="1"/>
</dbReference>
<dbReference type="GO" id="GO:0003677">
    <property type="term" value="F:DNA binding"/>
    <property type="evidence" value="ECO:0007669"/>
    <property type="project" value="UniProtKB-KW"/>
</dbReference>
<dbReference type="Gene3D" id="1.20.120.530">
    <property type="entry name" value="GntR ligand-binding domain-like"/>
    <property type="match status" value="1"/>
</dbReference>
<dbReference type="OrthoDB" id="214086at2"/>
<evidence type="ECO:0000256" key="3">
    <source>
        <dbReference type="ARBA" id="ARBA00023163"/>
    </source>
</evidence>
<evidence type="ECO:0000256" key="2">
    <source>
        <dbReference type="ARBA" id="ARBA00023125"/>
    </source>
</evidence>
<dbReference type="CDD" id="cd07377">
    <property type="entry name" value="WHTH_GntR"/>
    <property type="match status" value="1"/>
</dbReference>
<evidence type="ECO:0000259" key="4">
    <source>
        <dbReference type="PROSITE" id="PS50949"/>
    </source>
</evidence>
<dbReference type="PANTHER" id="PTHR43537:SF5">
    <property type="entry name" value="UXU OPERON TRANSCRIPTIONAL REGULATOR"/>
    <property type="match status" value="1"/>
</dbReference>
<dbReference type="InterPro" id="IPR008920">
    <property type="entry name" value="TF_FadR/GntR_C"/>
</dbReference>
<keyword evidence="2" id="KW-0238">DNA-binding</keyword>
<keyword evidence="1" id="KW-0805">Transcription regulation</keyword>
<dbReference type="PROSITE" id="PS50949">
    <property type="entry name" value="HTH_GNTR"/>
    <property type="match status" value="1"/>
</dbReference>
<evidence type="ECO:0000256" key="1">
    <source>
        <dbReference type="ARBA" id="ARBA00023015"/>
    </source>
</evidence>
<dbReference type="RefSeq" id="WP_119598729.1">
    <property type="nucleotide sequence ID" value="NZ_QXQA01000003.1"/>
</dbReference>